<name>A0A699JBP9_TANCI</name>
<accession>A0A699JBP9</accession>
<proteinExistence type="predicted"/>
<dbReference type="EMBL" id="BKCJ010394571">
    <property type="protein sequence ID" value="GFA26242.1"/>
    <property type="molecule type" value="Genomic_DNA"/>
</dbReference>
<evidence type="ECO:0000256" key="1">
    <source>
        <dbReference type="SAM" id="MobiDB-lite"/>
    </source>
</evidence>
<comment type="caution">
    <text evidence="2">The sequence shown here is derived from an EMBL/GenBank/DDBJ whole genome shotgun (WGS) entry which is preliminary data.</text>
</comment>
<feature type="non-terminal residue" evidence="2">
    <location>
        <position position="1"/>
    </location>
</feature>
<gene>
    <name evidence="2" type="ORF">Tci_598214</name>
</gene>
<evidence type="ECO:0000313" key="2">
    <source>
        <dbReference type="EMBL" id="GFA26242.1"/>
    </source>
</evidence>
<organism evidence="2">
    <name type="scientific">Tanacetum cinerariifolium</name>
    <name type="common">Dalmatian daisy</name>
    <name type="synonym">Chrysanthemum cinerariifolium</name>
    <dbReference type="NCBI Taxonomy" id="118510"/>
    <lineage>
        <taxon>Eukaryota</taxon>
        <taxon>Viridiplantae</taxon>
        <taxon>Streptophyta</taxon>
        <taxon>Embryophyta</taxon>
        <taxon>Tracheophyta</taxon>
        <taxon>Spermatophyta</taxon>
        <taxon>Magnoliopsida</taxon>
        <taxon>eudicotyledons</taxon>
        <taxon>Gunneridae</taxon>
        <taxon>Pentapetalae</taxon>
        <taxon>asterids</taxon>
        <taxon>campanulids</taxon>
        <taxon>Asterales</taxon>
        <taxon>Asteraceae</taxon>
        <taxon>Asteroideae</taxon>
        <taxon>Anthemideae</taxon>
        <taxon>Anthemidinae</taxon>
        <taxon>Tanacetum</taxon>
    </lineage>
</organism>
<reference evidence="2" key="1">
    <citation type="journal article" date="2019" name="Sci. Rep.">
        <title>Draft genome of Tanacetum cinerariifolium, the natural source of mosquito coil.</title>
        <authorList>
            <person name="Yamashiro T."/>
            <person name="Shiraishi A."/>
            <person name="Satake H."/>
            <person name="Nakayama K."/>
        </authorList>
    </citation>
    <scope>NUCLEOTIDE SEQUENCE</scope>
</reference>
<sequence>QVAFCCKTRCIFCKARCVLLQDSLRFASMHLAFCFKSRCVLLQSSLHFASRHAAFCFKTSRVLLQDPCVLSQDSCVLSHGGIAFCLLLKTLSAFTSKDNEDPSWNTSFKTKRSQKTILALEAQGKGIVKQDPSETPLPKPIHSSQQSSKAKDKGKAKMIEPKKPLKRKEQIIIDEEVVEHLEAQTQAELEEEERLTRLKEEETNIALVAYWDNTQSMMDAYCELARRLQEEERGQFSIEEKSKLFVELIDKRKKYIARLRAEKIRSKPPTKA</sequence>
<protein>
    <submittedName>
        <fullName evidence="2">Uncharacterized protein</fullName>
    </submittedName>
</protein>
<feature type="region of interest" description="Disordered" evidence="1">
    <location>
        <begin position="128"/>
        <end position="157"/>
    </location>
</feature>
<dbReference type="AlphaFoldDB" id="A0A699JBP9"/>